<name>A0A835CD71_9FABA</name>
<dbReference type="SUPFAM" id="SSF103511">
    <property type="entry name" value="Chlorophyll a-b binding protein"/>
    <property type="match status" value="1"/>
</dbReference>
<comment type="caution">
    <text evidence="1">The sequence shown here is derived from an EMBL/GenBank/DDBJ whole genome shotgun (WGS) entry which is preliminary data.</text>
</comment>
<dbReference type="GO" id="GO:0009535">
    <property type="term" value="C:chloroplast thylakoid membrane"/>
    <property type="evidence" value="ECO:0007669"/>
    <property type="project" value="TreeGrafter"/>
</dbReference>
<sequence>MDHDGSQTKPRLGTMILQLVSSGKEGSQKDVIMVDPVEAKRLASKQMEKIKAREKLKRRRQIEAINGAWAMIGLTAGLVIEGQTGKSILTQLADYLNAIIHVFVR</sequence>
<organism evidence="1 2">
    <name type="scientific">Senna tora</name>
    <dbReference type="NCBI Taxonomy" id="362788"/>
    <lineage>
        <taxon>Eukaryota</taxon>
        <taxon>Viridiplantae</taxon>
        <taxon>Streptophyta</taxon>
        <taxon>Embryophyta</taxon>
        <taxon>Tracheophyta</taxon>
        <taxon>Spermatophyta</taxon>
        <taxon>Magnoliopsida</taxon>
        <taxon>eudicotyledons</taxon>
        <taxon>Gunneridae</taxon>
        <taxon>Pentapetalae</taxon>
        <taxon>rosids</taxon>
        <taxon>fabids</taxon>
        <taxon>Fabales</taxon>
        <taxon>Fabaceae</taxon>
        <taxon>Caesalpinioideae</taxon>
        <taxon>Cassia clade</taxon>
        <taxon>Senna</taxon>
    </lineage>
</organism>
<dbReference type="InterPro" id="IPR053091">
    <property type="entry name" value="PSII_Assembly/Photoprotect-Rel"/>
</dbReference>
<keyword evidence="2" id="KW-1185">Reference proteome</keyword>
<dbReference type="PANTHER" id="PTHR37752">
    <property type="entry name" value="OS02G0610700 PROTEIN"/>
    <property type="match status" value="1"/>
</dbReference>
<dbReference type="OrthoDB" id="1887732at2759"/>
<dbReference type="AlphaFoldDB" id="A0A835CD71"/>
<protein>
    <submittedName>
        <fullName evidence="1">Chlorophyll A-B binding protein</fullName>
    </submittedName>
</protein>
<evidence type="ECO:0000313" key="2">
    <source>
        <dbReference type="Proteomes" id="UP000634136"/>
    </source>
</evidence>
<proteinExistence type="predicted"/>
<accession>A0A835CD71</accession>
<dbReference type="Proteomes" id="UP000634136">
    <property type="component" value="Unassembled WGS sequence"/>
</dbReference>
<reference evidence="1" key="1">
    <citation type="submission" date="2020-09" db="EMBL/GenBank/DDBJ databases">
        <title>Genome-Enabled Discovery of Anthraquinone Biosynthesis in Senna tora.</title>
        <authorList>
            <person name="Kang S.-H."/>
            <person name="Pandey R.P."/>
            <person name="Lee C.-M."/>
            <person name="Sim J.-S."/>
            <person name="Jeong J.-T."/>
            <person name="Choi B.-S."/>
            <person name="Jung M."/>
            <person name="Ginzburg D."/>
            <person name="Zhao K."/>
            <person name="Won S.Y."/>
            <person name="Oh T.-J."/>
            <person name="Yu Y."/>
            <person name="Kim N.-H."/>
            <person name="Lee O.R."/>
            <person name="Lee T.-H."/>
            <person name="Bashyal P."/>
            <person name="Kim T.-S."/>
            <person name="Lee W.-H."/>
            <person name="Kawkins C."/>
            <person name="Kim C.-K."/>
            <person name="Kim J.S."/>
            <person name="Ahn B.O."/>
            <person name="Rhee S.Y."/>
            <person name="Sohng J.K."/>
        </authorList>
    </citation>
    <scope>NUCLEOTIDE SEQUENCE</scope>
    <source>
        <tissue evidence="1">Leaf</tissue>
    </source>
</reference>
<dbReference type="Gene3D" id="1.10.3460.10">
    <property type="entry name" value="Chlorophyll a/b binding protein domain"/>
    <property type="match status" value="1"/>
</dbReference>
<dbReference type="PANTHER" id="PTHR37752:SF1">
    <property type="entry name" value="OS02G0610700 PROTEIN"/>
    <property type="match status" value="1"/>
</dbReference>
<dbReference type="EMBL" id="JAAIUW010000003">
    <property type="protein sequence ID" value="KAF7838079.1"/>
    <property type="molecule type" value="Genomic_DNA"/>
</dbReference>
<gene>
    <name evidence="1" type="ORF">G2W53_006561</name>
</gene>
<evidence type="ECO:0000313" key="1">
    <source>
        <dbReference type="EMBL" id="KAF7838079.1"/>
    </source>
</evidence>